<dbReference type="GO" id="GO:0016747">
    <property type="term" value="F:acyltransferase activity, transferring groups other than amino-acyl groups"/>
    <property type="evidence" value="ECO:0007669"/>
    <property type="project" value="InterPro"/>
</dbReference>
<keyword evidence="3" id="KW-1185">Reference proteome</keyword>
<dbReference type="InterPro" id="IPR000182">
    <property type="entry name" value="GNAT_dom"/>
</dbReference>
<dbReference type="Gene3D" id="3.40.630.30">
    <property type="match status" value="1"/>
</dbReference>
<evidence type="ECO:0000313" key="3">
    <source>
        <dbReference type="Proteomes" id="UP000223913"/>
    </source>
</evidence>
<dbReference type="AlphaFoldDB" id="A0A2D0N3M9"/>
<dbReference type="OrthoDB" id="6683715at2"/>
<accession>A0A2D0N3M9</accession>
<dbReference type="InterPro" id="IPR016181">
    <property type="entry name" value="Acyl_CoA_acyltransferase"/>
</dbReference>
<proteinExistence type="predicted"/>
<comment type="caution">
    <text evidence="2">The sequence shown here is derived from an EMBL/GenBank/DDBJ whole genome shotgun (WGS) entry which is preliminary data.</text>
</comment>
<dbReference type="RefSeq" id="WP_099153702.1">
    <property type="nucleotide sequence ID" value="NZ_PDUD01000035.1"/>
</dbReference>
<sequence>MRIERLEEFKLSGTVRAKIAALLKEGFGVYPEGRTFYKQLPDFRYLAWDGEDLLGHLAAEFRIINVGGTLLPIFGVADLCVTPSRQQERIATQMLRELEALARSSNVEFILLTGSEPNVYKGMGFDRLERSCRWLLMNNLSTLGVIRRSVNNIMIKCLGDRTWPEGEIDFLGHIF</sequence>
<organism evidence="2 3">
    <name type="scientific">Flavilitoribacter nigricans (strain ATCC 23147 / DSM 23189 / NBRC 102662 / NCIMB 1420 / SS-2)</name>
    <name type="common">Lewinella nigricans</name>
    <dbReference type="NCBI Taxonomy" id="1122177"/>
    <lineage>
        <taxon>Bacteria</taxon>
        <taxon>Pseudomonadati</taxon>
        <taxon>Bacteroidota</taxon>
        <taxon>Saprospiria</taxon>
        <taxon>Saprospirales</taxon>
        <taxon>Lewinellaceae</taxon>
        <taxon>Flavilitoribacter</taxon>
    </lineage>
</organism>
<dbReference type="CDD" id="cd04301">
    <property type="entry name" value="NAT_SF"/>
    <property type="match status" value="1"/>
</dbReference>
<dbReference type="SUPFAM" id="SSF55729">
    <property type="entry name" value="Acyl-CoA N-acyltransferases (Nat)"/>
    <property type="match status" value="1"/>
</dbReference>
<dbReference type="Pfam" id="PF13527">
    <property type="entry name" value="Acetyltransf_9"/>
    <property type="match status" value="1"/>
</dbReference>
<feature type="domain" description="N-acetyltransferase" evidence="1">
    <location>
        <begin position="1"/>
        <end position="149"/>
    </location>
</feature>
<evidence type="ECO:0000313" key="2">
    <source>
        <dbReference type="EMBL" id="PHN02986.1"/>
    </source>
</evidence>
<protein>
    <recommendedName>
        <fullName evidence="1">N-acetyltransferase domain-containing protein</fullName>
    </recommendedName>
</protein>
<name>A0A2D0N3M9_FLAN2</name>
<reference evidence="2 3" key="1">
    <citation type="submission" date="2017-10" db="EMBL/GenBank/DDBJ databases">
        <title>The draft genome sequence of Lewinella nigricans NBRC 102662.</title>
        <authorList>
            <person name="Wang K."/>
        </authorList>
    </citation>
    <scope>NUCLEOTIDE SEQUENCE [LARGE SCALE GENOMIC DNA]</scope>
    <source>
        <strain evidence="2 3">NBRC 102662</strain>
    </source>
</reference>
<gene>
    <name evidence="2" type="ORF">CRP01_29725</name>
</gene>
<dbReference type="Proteomes" id="UP000223913">
    <property type="component" value="Unassembled WGS sequence"/>
</dbReference>
<dbReference type="PROSITE" id="PS51186">
    <property type="entry name" value="GNAT"/>
    <property type="match status" value="1"/>
</dbReference>
<evidence type="ECO:0000259" key="1">
    <source>
        <dbReference type="PROSITE" id="PS51186"/>
    </source>
</evidence>
<dbReference type="EMBL" id="PDUD01000035">
    <property type="protein sequence ID" value="PHN02986.1"/>
    <property type="molecule type" value="Genomic_DNA"/>
</dbReference>